<proteinExistence type="predicted"/>
<evidence type="ECO:0000259" key="4">
    <source>
        <dbReference type="Pfam" id="PF00931"/>
    </source>
</evidence>
<evidence type="ECO:0000256" key="3">
    <source>
        <dbReference type="SAM" id="MobiDB-lite"/>
    </source>
</evidence>
<evidence type="ECO:0000256" key="1">
    <source>
        <dbReference type="ARBA" id="ARBA00022821"/>
    </source>
</evidence>
<feature type="compositionally biased region" description="Basic residues" evidence="3">
    <location>
        <begin position="785"/>
        <end position="797"/>
    </location>
</feature>
<dbReference type="Proteomes" id="UP001161247">
    <property type="component" value="Chromosome 7"/>
</dbReference>
<dbReference type="PANTHER" id="PTHR36766">
    <property type="entry name" value="PLANT BROAD-SPECTRUM MILDEW RESISTANCE PROTEIN RPW8"/>
    <property type="match status" value="1"/>
</dbReference>
<dbReference type="EMBL" id="OX459124">
    <property type="protein sequence ID" value="CAI9111949.1"/>
    <property type="molecule type" value="Genomic_DNA"/>
</dbReference>
<dbReference type="GO" id="GO:0006952">
    <property type="term" value="P:defense response"/>
    <property type="evidence" value="ECO:0007669"/>
    <property type="project" value="UniProtKB-KW"/>
</dbReference>
<evidence type="ECO:0000256" key="2">
    <source>
        <dbReference type="SAM" id="Coils"/>
    </source>
</evidence>
<dbReference type="Gene3D" id="3.40.50.300">
    <property type="entry name" value="P-loop containing nucleotide triphosphate hydrolases"/>
    <property type="match status" value="1"/>
</dbReference>
<evidence type="ECO:0000313" key="6">
    <source>
        <dbReference type="EMBL" id="CAI9111949.1"/>
    </source>
</evidence>
<reference evidence="6" key="1">
    <citation type="submission" date="2023-03" db="EMBL/GenBank/DDBJ databases">
        <authorList>
            <person name="Julca I."/>
        </authorList>
    </citation>
    <scope>NUCLEOTIDE SEQUENCE</scope>
</reference>
<feature type="compositionally biased region" description="Basic and acidic residues" evidence="3">
    <location>
        <begin position="563"/>
        <end position="573"/>
    </location>
</feature>
<dbReference type="Pfam" id="PF00931">
    <property type="entry name" value="NB-ARC"/>
    <property type="match status" value="1"/>
</dbReference>
<keyword evidence="2" id="KW-0175">Coiled coil</keyword>
<dbReference type="PANTHER" id="PTHR36766:SF40">
    <property type="entry name" value="DISEASE RESISTANCE PROTEIN RGA3"/>
    <property type="match status" value="1"/>
</dbReference>
<feature type="domain" description="NB-ARC" evidence="4">
    <location>
        <begin position="410"/>
        <end position="525"/>
    </location>
</feature>
<feature type="region of interest" description="Disordered" evidence="3">
    <location>
        <begin position="983"/>
        <end position="1034"/>
    </location>
</feature>
<accession>A0AAV1DWA5</accession>
<dbReference type="GO" id="GO:0043531">
    <property type="term" value="F:ADP binding"/>
    <property type="evidence" value="ECO:0007669"/>
    <property type="project" value="InterPro"/>
</dbReference>
<feature type="domain" description="Transposase (putative) gypsy type" evidence="5">
    <location>
        <begin position="586"/>
        <end position="645"/>
    </location>
</feature>
<dbReference type="SUPFAM" id="SSF52540">
    <property type="entry name" value="P-loop containing nucleoside triphosphate hydrolases"/>
    <property type="match status" value="1"/>
</dbReference>
<keyword evidence="1" id="KW-0611">Plant defense</keyword>
<feature type="coiled-coil region" evidence="2">
    <location>
        <begin position="828"/>
        <end position="871"/>
    </location>
</feature>
<dbReference type="InterPro" id="IPR027417">
    <property type="entry name" value="P-loop_NTPase"/>
</dbReference>
<feature type="region of interest" description="Disordered" evidence="3">
    <location>
        <begin position="560"/>
        <end position="586"/>
    </location>
</feature>
<evidence type="ECO:0000313" key="7">
    <source>
        <dbReference type="Proteomes" id="UP001161247"/>
    </source>
</evidence>
<feature type="region of interest" description="Disordered" evidence="3">
    <location>
        <begin position="785"/>
        <end position="804"/>
    </location>
</feature>
<protein>
    <submittedName>
        <fullName evidence="6">OLC1v1012300C1</fullName>
    </submittedName>
</protein>
<feature type="compositionally biased region" description="Acidic residues" evidence="3">
    <location>
        <begin position="989"/>
        <end position="1013"/>
    </location>
</feature>
<gene>
    <name evidence="6" type="ORF">OLC1_LOCUS19230</name>
</gene>
<sequence length="1290" mass="149087">MAHTSSGVDTVVEELSRLDIQSGFPEVLQQELGFLISFMAHLYDCEESENEIHLHNGIVALDVLLKEVGLINELGNIRGIEDWDSNLAYLKADVLDFVKDQIVVLWRKLSVLRTLVDFSAKTCTDHQNLQEFLHFVKDLVDNTSFLSRFFLLKGKEPWPKDWKLSILINLTSFRVGEVVINLVDVLLPKGSVDPLKERTEILEEGLIYIISFFIDPGQEDVANAGDGFFVRIDAVIPEVLLNFYNSITLCIYCISYGNINQLSTNGETESQEDCIWKHQIKLILEELISLKPFLETILELKKERRDLEALWKQIIDTIFLAEHVISSFLIIDDPIWYDMLRLSDVKETIKIIHIEVKKYMDQLHKAEMSSDVTSSSRVSMRQANPASLKNVVVGRGNEVKGMIDSIEEQKMYKPRQLYFDILTDVIGDDAHQSYSARTDDDLAETLRKKLKQQRYLIVLDDIWSIDTWNSLKDSFPDDGQGSRIVFTSRIHDMVSQTKPNCSPYPLCSLSDEESWELLRGKLFHDPTSPLDHWRVHIHHRYWTDPLIERESPNDDETLAGFQERQKRNRNDRQSKRKKTSTKPTSHGGLRFPLYPLFGEIVQYYQIPLARFIPNLISAVLKFTRIRELRKVEPLLLVWRYFFKVCVPSTKDKDWYNVKRNPTSGAKQIVELFDSSPMWKPNYLFVQAPEEFCVTWDHRESREMGVIADVWSKSDKARIEHHRDDITALESFENYLYWTKVMSSSKNTIGLFGDARIFDIKNSDDEESSTQVSRNRKLRRLVKASKAGTKLKKKKKKQQTPAAEKEALIEEVTPVEEDRPVEAIILMRKKKLREEISSLELEKGFLEHEKAINEEAKKKEQLIQAAKEEELARAQAMHIDLKAKLKEYGETHIPKVGLQAWVTAFWNRMLPTGGMANVMNGLLRLSTEQIPLFEPLCDAIPRMGSPSEITAFKGDASTVLPAEPWEEMRVPELDRDFIGIELASDRDSLEEVEEEEKEGQEQEVEEDPVGEEEEHPTGNPVEEASGSLPNVPPNPNTEPYYVHTVHLLILEAEEIKQFPMYAMISSALRKFGNVHNTSIVGAIEKEFADAVQVYNVQVHSHLVRHFKQKEEEWRRRLHQYDLDFQDSLILEANISDEIKKLKDENARLRKREKITVSPWFLEKFNLLALVEKQIEVWTECFIAAIKLLKRRTKEAEFYSKQVAVLQNILVDNEIALPIFDDLDPNEVAKERTTAEEFLLKIDEQDWEIEDLKDKLGHCINQLRAIGFSGVIKPSRVTTPEEKILRFKCIVL</sequence>
<dbReference type="InterPro" id="IPR007321">
    <property type="entry name" value="Transposase_28"/>
</dbReference>
<dbReference type="Pfam" id="PF04195">
    <property type="entry name" value="Transposase_28"/>
    <property type="match status" value="1"/>
</dbReference>
<name>A0AAV1DWA5_OLDCO</name>
<keyword evidence="7" id="KW-1185">Reference proteome</keyword>
<dbReference type="InterPro" id="IPR002182">
    <property type="entry name" value="NB-ARC"/>
</dbReference>
<organism evidence="6 7">
    <name type="scientific">Oldenlandia corymbosa var. corymbosa</name>
    <dbReference type="NCBI Taxonomy" id="529605"/>
    <lineage>
        <taxon>Eukaryota</taxon>
        <taxon>Viridiplantae</taxon>
        <taxon>Streptophyta</taxon>
        <taxon>Embryophyta</taxon>
        <taxon>Tracheophyta</taxon>
        <taxon>Spermatophyta</taxon>
        <taxon>Magnoliopsida</taxon>
        <taxon>eudicotyledons</taxon>
        <taxon>Gunneridae</taxon>
        <taxon>Pentapetalae</taxon>
        <taxon>asterids</taxon>
        <taxon>lamiids</taxon>
        <taxon>Gentianales</taxon>
        <taxon>Rubiaceae</taxon>
        <taxon>Rubioideae</taxon>
        <taxon>Spermacoceae</taxon>
        <taxon>Hedyotis-Oldenlandia complex</taxon>
        <taxon>Oldenlandia</taxon>
    </lineage>
</organism>
<evidence type="ECO:0000259" key="5">
    <source>
        <dbReference type="Pfam" id="PF04195"/>
    </source>
</evidence>